<dbReference type="PANTHER" id="PTHR28620">
    <property type="entry name" value="CENTROMERE PROTEIN V"/>
    <property type="match status" value="1"/>
</dbReference>
<feature type="domain" description="CENP-V/GFA" evidence="4">
    <location>
        <begin position="3"/>
        <end position="114"/>
    </location>
</feature>
<evidence type="ECO:0000313" key="5">
    <source>
        <dbReference type="EMBL" id="QIA64932.1"/>
    </source>
</evidence>
<evidence type="ECO:0000256" key="1">
    <source>
        <dbReference type="ARBA" id="ARBA00005495"/>
    </source>
</evidence>
<dbReference type="PANTHER" id="PTHR28620:SF1">
    <property type="entry name" value="CENP-V_GFA DOMAIN-CONTAINING PROTEIN"/>
    <property type="match status" value="1"/>
</dbReference>
<keyword evidence="3" id="KW-0862">Zinc</keyword>
<dbReference type="KEGG" id="vas:GT360_15305"/>
<dbReference type="Proteomes" id="UP000464262">
    <property type="component" value="Chromosome 2"/>
</dbReference>
<dbReference type="GO" id="GO:0046872">
    <property type="term" value="F:metal ion binding"/>
    <property type="evidence" value="ECO:0007669"/>
    <property type="project" value="UniProtKB-KW"/>
</dbReference>
<sequence>MEYFGSCHCGEIQFSVEAPEIIEADLCNCSVCRKSGYLHLIVPKSKFQLLKGREKLEVYTFNTHVAKHYFCRVCGMKPFYVPRSNPDGMDINVNCIDTAITKLLISDFDGKNWEPNAHKLAHKSKETLQS</sequence>
<dbReference type="AlphaFoldDB" id="A0A7Z2T5Z1"/>
<evidence type="ECO:0000256" key="3">
    <source>
        <dbReference type="ARBA" id="ARBA00022833"/>
    </source>
</evidence>
<name>A0A7Z2T5Z1_9VIBR</name>
<protein>
    <submittedName>
        <fullName evidence="5">GFA family protein</fullName>
    </submittedName>
</protein>
<dbReference type="SUPFAM" id="SSF51316">
    <property type="entry name" value="Mss4-like"/>
    <property type="match status" value="1"/>
</dbReference>
<dbReference type="PROSITE" id="PS51891">
    <property type="entry name" value="CENP_V_GFA"/>
    <property type="match status" value="1"/>
</dbReference>
<dbReference type="Pfam" id="PF04828">
    <property type="entry name" value="GFA"/>
    <property type="match status" value="1"/>
</dbReference>
<gene>
    <name evidence="5" type="ORF">GT360_15305</name>
</gene>
<dbReference type="InterPro" id="IPR011057">
    <property type="entry name" value="Mss4-like_sf"/>
</dbReference>
<evidence type="ECO:0000256" key="2">
    <source>
        <dbReference type="ARBA" id="ARBA00022723"/>
    </source>
</evidence>
<dbReference type="Gene3D" id="2.170.150.70">
    <property type="match status" value="1"/>
</dbReference>
<keyword evidence="6" id="KW-1185">Reference proteome</keyword>
<keyword evidence="2" id="KW-0479">Metal-binding</keyword>
<dbReference type="InterPro" id="IPR052355">
    <property type="entry name" value="CENP-V-like"/>
</dbReference>
<proteinExistence type="inferred from homology"/>
<comment type="similarity">
    <text evidence="1">Belongs to the Gfa family.</text>
</comment>
<evidence type="ECO:0000259" key="4">
    <source>
        <dbReference type="PROSITE" id="PS51891"/>
    </source>
</evidence>
<accession>A0A7Z2T5Z1</accession>
<organism evidence="5 6">
    <name type="scientific">Vibrio astriarenae</name>
    <dbReference type="NCBI Taxonomy" id="1481923"/>
    <lineage>
        <taxon>Bacteria</taxon>
        <taxon>Pseudomonadati</taxon>
        <taxon>Pseudomonadota</taxon>
        <taxon>Gammaproteobacteria</taxon>
        <taxon>Vibrionales</taxon>
        <taxon>Vibrionaceae</taxon>
        <taxon>Vibrio</taxon>
    </lineage>
</organism>
<dbReference type="GO" id="GO:0016846">
    <property type="term" value="F:carbon-sulfur lyase activity"/>
    <property type="evidence" value="ECO:0007669"/>
    <property type="project" value="InterPro"/>
</dbReference>
<dbReference type="EMBL" id="CP047476">
    <property type="protein sequence ID" value="QIA64932.1"/>
    <property type="molecule type" value="Genomic_DNA"/>
</dbReference>
<reference evidence="5 6" key="1">
    <citation type="submission" date="2020-01" db="EMBL/GenBank/DDBJ databases">
        <title>Whole genome and functional gene identification of agarase of Vibrio HN897.</title>
        <authorList>
            <person name="Liu Y."/>
            <person name="Zhao Z."/>
        </authorList>
    </citation>
    <scope>NUCLEOTIDE SEQUENCE [LARGE SCALE GENOMIC DNA]</scope>
    <source>
        <strain evidence="5 6">HN897</strain>
    </source>
</reference>
<dbReference type="InterPro" id="IPR006913">
    <property type="entry name" value="CENP-V/GFA"/>
</dbReference>
<evidence type="ECO:0000313" key="6">
    <source>
        <dbReference type="Proteomes" id="UP000464262"/>
    </source>
</evidence>
<dbReference type="RefSeq" id="WP_164649832.1">
    <property type="nucleotide sequence ID" value="NZ_CP047476.1"/>
</dbReference>